<feature type="signal peptide" evidence="1">
    <location>
        <begin position="1"/>
        <end position="17"/>
    </location>
</feature>
<gene>
    <name evidence="2" type="ORF">RchiOBHm_Chr2g0137811</name>
</gene>
<comment type="caution">
    <text evidence="2">The sequence shown here is derived from an EMBL/GenBank/DDBJ whole genome shotgun (WGS) entry which is preliminary data.</text>
</comment>
<feature type="chain" id="PRO_5015184686" evidence="1">
    <location>
        <begin position="18"/>
        <end position="43"/>
    </location>
</feature>
<protein>
    <submittedName>
        <fullName evidence="2">Uncharacterized protein</fullName>
    </submittedName>
</protein>
<organism evidence="2 3">
    <name type="scientific">Rosa chinensis</name>
    <name type="common">China rose</name>
    <dbReference type="NCBI Taxonomy" id="74649"/>
    <lineage>
        <taxon>Eukaryota</taxon>
        <taxon>Viridiplantae</taxon>
        <taxon>Streptophyta</taxon>
        <taxon>Embryophyta</taxon>
        <taxon>Tracheophyta</taxon>
        <taxon>Spermatophyta</taxon>
        <taxon>Magnoliopsida</taxon>
        <taxon>eudicotyledons</taxon>
        <taxon>Gunneridae</taxon>
        <taxon>Pentapetalae</taxon>
        <taxon>rosids</taxon>
        <taxon>fabids</taxon>
        <taxon>Rosales</taxon>
        <taxon>Rosaceae</taxon>
        <taxon>Rosoideae</taxon>
        <taxon>Rosoideae incertae sedis</taxon>
        <taxon>Rosa</taxon>
    </lineage>
</organism>
<name>A0A2P6RWN8_ROSCH</name>
<accession>A0A2P6RWN8</accession>
<dbReference type="AlphaFoldDB" id="A0A2P6RWN8"/>
<sequence length="43" mass="5027">MCRHSFLGFCILRIAQFSTILCRKLILVEGKRIEILRFGMDVV</sequence>
<dbReference type="Proteomes" id="UP000238479">
    <property type="component" value="Chromosome 2"/>
</dbReference>
<evidence type="ECO:0000313" key="2">
    <source>
        <dbReference type="EMBL" id="PRQ50852.1"/>
    </source>
</evidence>
<dbReference type="Gramene" id="PRQ50852">
    <property type="protein sequence ID" value="PRQ50852"/>
    <property type="gene ID" value="RchiOBHm_Chr2g0137811"/>
</dbReference>
<keyword evidence="3" id="KW-1185">Reference proteome</keyword>
<dbReference type="EMBL" id="PDCK01000040">
    <property type="protein sequence ID" value="PRQ50852.1"/>
    <property type="molecule type" value="Genomic_DNA"/>
</dbReference>
<proteinExistence type="predicted"/>
<reference evidence="2 3" key="1">
    <citation type="journal article" date="2018" name="Nat. Genet.">
        <title>The Rosa genome provides new insights in the design of modern roses.</title>
        <authorList>
            <person name="Bendahmane M."/>
        </authorList>
    </citation>
    <scope>NUCLEOTIDE SEQUENCE [LARGE SCALE GENOMIC DNA]</scope>
    <source>
        <strain evidence="3">cv. Old Blush</strain>
    </source>
</reference>
<evidence type="ECO:0000313" key="3">
    <source>
        <dbReference type="Proteomes" id="UP000238479"/>
    </source>
</evidence>
<keyword evidence="1" id="KW-0732">Signal</keyword>
<evidence type="ECO:0000256" key="1">
    <source>
        <dbReference type="SAM" id="SignalP"/>
    </source>
</evidence>